<proteinExistence type="inferred from homology"/>
<protein>
    <recommendedName>
        <fullName evidence="2">Putative agmatine deiminase</fullName>
        <ecNumber evidence="2">3.5.3.12</ecNumber>
    </recommendedName>
    <alternativeName>
        <fullName evidence="2">Agmatine iminohydrolase</fullName>
    </alternativeName>
</protein>
<dbReference type="NCBIfam" id="TIGR03380">
    <property type="entry name" value="agmatine_aguA"/>
    <property type="match status" value="1"/>
</dbReference>
<name>A0A6B0TKZ6_9RHOB</name>
<dbReference type="NCBIfam" id="NF010070">
    <property type="entry name" value="PRK13551.1"/>
    <property type="match status" value="1"/>
</dbReference>
<dbReference type="EC" id="3.5.3.12" evidence="2"/>
<dbReference type="InterPro" id="IPR017754">
    <property type="entry name" value="Agmatine_deiminase"/>
</dbReference>
<keyword evidence="4" id="KW-1185">Reference proteome</keyword>
<feature type="active site" description="Amidino-cysteine intermediate" evidence="2">
    <location>
        <position position="356"/>
    </location>
</feature>
<dbReference type="GO" id="GO:0047632">
    <property type="term" value="F:agmatine deiminase activity"/>
    <property type="evidence" value="ECO:0007669"/>
    <property type="project" value="UniProtKB-UniRule"/>
</dbReference>
<sequence length="363" mass="38913">MTAPIDSTPRADGFSMPGEFASHRGCWMAWPERPDNWRDAAGPAQEAFVAVAEAIHPSDPVTMTVSPAQFANARSRLSPGIRVLEIESDDSWMRDIGPSFVTDGGGGLRAVDWKFNAWGGTVDGLYAPWDRDDAMAARVAEVEGADRYRAPFVLEGGAIHVDGEGTVYTTEECLLSDGRNPGMDRAAIEAGLRDYLGAEKVVWVPRGVILDETTGHVDNILHVCAPGVVALTWTDDADDPQHERSSEALDALLSARDARGRAIEIVKLPMPGPLYMTAEEAAGIAPGAGGMSRAAGERLAGSYSNFYIGNSRVVFPLLDPDHDAEAASILQRLFPDRDIIGVPGREILLGGGNVHCITQQVPR</sequence>
<organism evidence="3 4">
    <name type="scientific">Oceanomicrobium pacificus</name>
    <dbReference type="NCBI Taxonomy" id="2692916"/>
    <lineage>
        <taxon>Bacteria</taxon>
        <taxon>Pseudomonadati</taxon>
        <taxon>Pseudomonadota</taxon>
        <taxon>Alphaproteobacteria</taxon>
        <taxon>Rhodobacterales</taxon>
        <taxon>Paracoccaceae</taxon>
        <taxon>Oceanomicrobium</taxon>
    </lineage>
</organism>
<keyword evidence="1 2" id="KW-0378">Hydrolase</keyword>
<evidence type="ECO:0000313" key="4">
    <source>
        <dbReference type="Proteomes" id="UP000436016"/>
    </source>
</evidence>
<dbReference type="GO" id="GO:0004668">
    <property type="term" value="F:protein-arginine deiminase activity"/>
    <property type="evidence" value="ECO:0007669"/>
    <property type="project" value="InterPro"/>
</dbReference>
<evidence type="ECO:0000313" key="3">
    <source>
        <dbReference type="EMBL" id="MXU65167.1"/>
    </source>
</evidence>
<reference evidence="3 4" key="1">
    <citation type="submission" date="2019-12" db="EMBL/GenBank/DDBJ databases">
        <title>Strain KN286 was isolated from seawater, which was collected from Caroline Seamount in the tropical western Pacific.</title>
        <authorList>
            <person name="Wang Q."/>
        </authorList>
    </citation>
    <scope>NUCLEOTIDE SEQUENCE [LARGE SCALE GENOMIC DNA]</scope>
    <source>
        <strain evidence="3 4">KN286</strain>
    </source>
</reference>
<dbReference type="RefSeq" id="WP_160853408.1">
    <property type="nucleotide sequence ID" value="NZ_WUWG01000003.1"/>
</dbReference>
<comment type="similarity">
    <text evidence="2">Belongs to the agmatine deiminase family.</text>
</comment>
<dbReference type="InterPro" id="IPR007466">
    <property type="entry name" value="Peptidyl-Arg-deiminase_porph"/>
</dbReference>
<evidence type="ECO:0000256" key="1">
    <source>
        <dbReference type="ARBA" id="ARBA00022801"/>
    </source>
</evidence>
<dbReference type="PANTHER" id="PTHR31377:SF0">
    <property type="entry name" value="AGMATINE DEIMINASE-RELATED"/>
    <property type="match status" value="1"/>
</dbReference>
<dbReference type="GO" id="GO:0009446">
    <property type="term" value="P:putrescine biosynthetic process"/>
    <property type="evidence" value="ECO:0007669"/>
    <property type="project" value="InterPro"/>
</dbReference>
<dbReference type="AlphaFoldDB" id="A0A6B0TKZ6"/>
<dbReference type="Proteomes" id="UP000436016">
    <property type="component" value="Unassembled WGS sequence"/>
</dbReference>
<dbReference type="Pfam" id="PF04371">
    <property type="entry name" value="PAD_porph"/>
    <property type="match status" value="1"/>
</dbReference>
<gene>
    <name evidence="2 3" type="primary">aguA</name>
    <name evidence="3" type="ORF">GSH16_06885</name>
</gene>
<evidence type="ECO:0000256" key="2">
    <source>
        <dbReference type="HAMAP-Rule" id="MF_01841"/>
    </source>
</evidence>
<comment type="caution">
    <text evidence="3">The sequence shown here is derived from an EMBL/GenBank/DDBJ whole genome shotgun (WGS) entry which is preliminary data.</text>
</comment>
<accession>A0A6B0TKZ6</accession>
<dbReference type="Gene3D" id="3.75.10.10">
    <property type="entry name" value="L-arginine/glycine Amidinotransferase, Chain A"/>
    <property type="match status" value="1"/>
</dbReference>
<dbReference type="HAMAP" id="MF_01841">
    <property type="entry name" value="Agmatine_deimin"/>
    <property type="match status" value="1"/>
</dbReference>
<dbReference type="SUPFAM" id="SSF55909">
    <property type="entry name" value="Pentein"/>
    <property type="match status" value="1"/>
</dbReference>
<dbReference type="PANTHER" id="PTHR31377">
    <property type="entry name" value="AGMATINE DEIMINASE-RELATED"/>
    <property type="match status" value="1"/>
</dbReference>
<dbReference type="EMBL" id="WUWG01000003">
    <property type="protein sequence ID" value="MXU65167.1"/>
    <property type="molecule type" value="Genomic_DNA"/>
</dbReference>
<comment type="catalytic activity">
    <reaction evidence="2">
        <text>agmatine + H2O = N-carbamoylputrescine + NH4(+)</text>
        <dbReference type="Rhea" id="RHEA:18037"/>
        <dbReference type="ChEBI" id="CHEBI:15377"/>
        <dbReference type="ChEBI" id="CHEBI:28938"/>
        <dbReference type="ChEBI" id="CHEBI:58145"/>
        <dbReference type="ChEBI" id="CHEBI:58318"/>
        <dbReference type="EC" id="3.5.3.12"/>
    </reaction>
</comment>